<dbReference type="AlphaFoldDB" id="U1YBI7"/>
<sequence length="44" mass="5606">WGTVWWRSTLDNQHPWYYIFYLHATFYFSSPTYEQVQLVELLYR</sequence>
<organism evidence="1 2">
    <name type="scientific">Aneurinibacillus aneurinilyticus ATCC 12856</name>
    <dbReference type="NCBI Taxonomy" id="649747"/>
    <lineage>
        <taxon>Bacteria</taxon>
        <taxon>Bacillati</taxon>
        <taxon>Bacillota</taxon>
        <taxon>Bacilli</taxon>
        <taxon>Bacillales</taxon>
        <taxon>Paenibacillaceae</taxon>
        <taxon>Aneurinibacillus group</taxon>
        <taxon>Aneurinibacillus</taxon>
    </lineage>
</organism>
<dbReference type="HOGENOM" id="CLU_3208972_0_0_9"/>
<comment type="caution">
    <text evidence="1">The sequence shown here is derived from an EMBL/GenBank/DDBJ whole genome shotgun (WGS) entry which is preliminary data.</text>
</comment>
<dbReference type="Proteomes" id="UP000016511">
    <property type="component" value="Unassembled WGS sequence"/>
</dbReference>
<dbReference type="EMBL" id="AWSJ01000150">
    <property type="protein sequence ID" value="ERI09477.1"/>
    <property type="molecule type" value="Genomic_DNA"/>
</dbReference>
<protein>
    <submittedName>
        <fullName evidence="1">Uncharacterized protein</fullName>
    </submittedName>
</protein>
<proteinExistence type="predicted"/>
<gene>
    <name evidence="1" type="ORF">HMPREF0083_02444</name>
</gene>
<evidence type="ECO:0000313" key="1">
    <source>
        <dbReference type="EMBL" id="ERI09477.1"/>
    </source>
</evidence>
<accession>U1YBI7</accession>
<keyword evidence="2" id="KW-1185">Reference proteome</keyword>
<name>U1YBI7_ANEAE</name>
<evidence type="ECO:0000313" key="2">
    <source>
        <dbReference type="Proteomes" id="UP000016511"/>
    </source>
</evidence>
<feature type="non-terminal residue" evidence="1">
    <location>
        <position position="1"/>
    </location>
</feature>
<reference evidence="1 2" key="1">
    <citation type="submission" date="2013-08" db="EMBL/GenBank/DDBJ databases">
        <authorList>
            <person name="Weinstock G."/>
            <person name="Sodergren E."/>
            <person name="Wylie T."/>
            <person name="Fulton L."/>
            <person name="Fulton R."/>
            <person name="Fronick C."/>
            <person name="O'Laughlin M."/>
            <person name="Godfrey J."/>
            <person name="Miner T."/>
            <person name="Herter B."/>
            <person name="Appelbaum E."/>
            <person name="Cordes M."/>
            <person name="Lek S."/>
            <person name="Wollam A."/>
            <person name="Pepin K.H."/>
            <person name="Palsikar V.B."/>
            <person name="Mitreva M."/>
            <person name="Wilson R.K."/>
        </authorList>
    </citation>
    <scope>NUCLEOTIDE SEQUENCE [LARGE SCALE GENOMIC DNA]</scope>
    <source>
        <strain evidence="1 2">ATCC 12856</strain>
    </source>
</reference>